<feature type="domain" description="Reverse transcriptase" evidence="2">
    <location>
        <begin position="835"/>
        <end position="981"/>
    </location>
</feature>
<organism evidence="4 5">
    <name type="scientific">Phytophthora fragariae</name>
    <dbReference type="NCBI Taxonomy" id="53985"/>
    <lineage>
        <taxon>Eukaryota</taxon>
        <taxon>Sar</taxon>
        <taxon>Stramenopiles</taxon>
        <taxon>Oomycota</taxon>
        <taxon>Peronosporomycetes</taxon>
        <taxon>Peronosporales</taxon>
        <taxon>Peronosporaceae</taxon>
        <taxon>Phytophthora</taxon>
    </lineage>
</organism>
<dbReference type="Gene3D" id="3.10.10.10">
    <property type="entry name" value="HIV Type 1 Reverse Transcriptase, subunit A, domain 1"/>
    <property type="match status" value="1"/>
</dbReference>
<dbReference type="Gene3D" id="3.30.70.270">
    <property type="match status" value="1"/>
</dbReference>
<dbReference type="OrthoDB" id="121579at2759"/>
<feature type="domain" description="Retrotransposon gag" evidence="3">
    <location>
        <begin position="135"/>
        <end position="227"/>
    </location>
</feature>
<dbReference type="AlphaFoldDB" id="A0A6A3WYP3"/>
<dbReference type="Gene3D" id="2.40.70.10">
    <property type="entry name" value="Acid Proteases"/>
    <property type="match status" value="1"/>
</dbReference>
<dbReference type="Pfam" id="PF00078">
    <property type="entry name" value="RVT_1"/>
    <property type="match status" value="1"/>
</dbReference>
<dbReference type="InterPro" id="IPR043128">
    <property type="entry name" value="Rev_trsase/Diguanyl_cyclase"/>
</dbReference>
<dbReference type="Proteomes" id="UP000433483">
    <property type="component" value="Unassembled WGS sequence"/>
</dbReference>
<dbReference type="SUPFAM" id="SSF56672">
    <property type="entry name" value="DNA/RNA polymerases"/>
    <property type="match status" value="1"/>
</dbReference>
<dbReference type="InterPro" id="IPR021109">
    <property type="entry name" value="Peptidase_aspartic_dom_sf"/>
</dbReference>
<proteinExistence type="predicted"/>
<feature type="compositionally biased region" description="Polar residues" evidence="1">
    <location>
        <begin position="79"/>
        <end position="99"/>
    </location>
</feature>
<protein>
    <recommendedName>
        <fullName evidence="6">Reverse transcriptase domain-containing protein</fullName>
    </recommendedName>
</protein>
<dbReference type="InterPro" id="IPR053134">
    <property type="entry name" value="RNA-dir_DNA_polymerase"/>
</dbReference>
<gene>
    <name evidence="4" type="ORF">PF005_g18075</name>
</gene>
<sequence length="1007" mass="112629">MTKFEMSEDQPAGPPAMKLVHAAFPHMTSIEWQALHRLAAVSGEVVVTSLLSSATPDQQRQAIQEFMDRELAVAKRRVSTPSHASRNNAVKMETSSYSETGPDRLPLNRWFREIDIAIASRLIEAPSAKVNFLLSRLSGKAKEWALGNLVVDQLAFPTLEALQSDLRLAFEPPQDESRVRATFFALKQGTISMRNYVQKTRHLASCIVTKPIDMASQVHVFVFGMREGMTRYCLTRAEPTTLEEAFALALREDYVVTSSYARQMPAEVPSSGPEPMEIDAVEASQRQQWSSSGRGRGGREPRALVCFRCRKSGHRAAVCRAPAPVIAHMEHVASDEKTPAEQHQKWPGPPPVLHAHFNATTASGDSSEIIVSHFVAGARRPLRALLDSGAKNNFVRASCLSILPAGVPVRDLPGDVAVKLADGKPRRVARRELSLPYTFDGFHSNDNFIVFDMNYAFDCILVIPWLVRYQPQTNWLARSVKRRQDFDVTEVFTHLLVAPRDWPHVTVVDGASTTHVMRRASDGPLCTTCALLLTGDEDEEHARACERRAVEHPWLPRLKNESVEQRLPYVKEAVEQRSPSTNKAVEQWFPSTNEAVGQWFPHANEAVEQRLSHANEAVEQRLPHADEAVEQGLPHYFEAVEQRALAPRGGRLKPRRAVDPPSAPTESVCTVEYVDGAPNRTRVIEVASPPRDAKSITSLPGLSWKNFLRDLKAGDIEQVCLITDGDSVSHVINSIDSADTSSHPKSAERASGNPIYETAREFADVFPDKIPAKLPADRGVRHEINLAPGSKYCITRQWPLPRDQVKAIDYFFEGRRQAGHVRESISPHSSPTFCVKKATGGWRIIHAFKKLNDATIPAQTPIPRKDMVLDSMSGSVIYSAIDLTDGFYQILMRESDIPLTAVSTPSGMLWEWLVMPQGLKNTPATFNRMVSHVLRPLRDFAPSYFDDIFVHSRAEGDFSAVEVHVRHLRQVFQVMREQALRQPQEVRLLRTGDSGAWLLREQEWSTR</sequence>
<dbReference type="InterPro" id="IPR043502">
    <property type="entry name" value="DNA/RNA_pol_sf"/>
</dbReference>
<evidence type="ECO:0000259" key="2">
    <source>
        <dbReference type="Pfam" id="PF00078"/>
    </source>
</evidence>
<accession>A0A6A3WYP3</accession>
<name>A0A6A3WYP3_9STRA</name>
<evidence type="ECO:0000313" key="5">
    <source>
        <dbReference type="Proteomes" id="UP000433483"/>
    </source>
</evidence>
<dbReference type="InterPro" id="IPR000477">
    <property type="entry name" value="RT_dom"/>
</dbReference>
<comment type="caution">
    <text evidence="4">The sequence shown here is derived from an EMBL/GenBank/DDBJ whole genome shotgun (WGS) entry which is preliminary data.</text>
</comment>
<dbReference type="Pfam" id="PF03732">
    <property type="entry name" value="Retrotrans_gag"/>
    <property type="match status" value="1"/>
</dbReference>
<dbReference type="PANTHER" id="PTHR24559:SF444">
    <property type="entry name" value="REVERSE TRANSCRIPTASE DOMAIN-CONTAINING PROTEIN"/>
    <property type="match status" value="1"/>
</dbReference>
<evidence type="ECO:0000259" key="3">
    <source>
        <dbReference type="Pfam" id="PF03732"/>
    </source>
</evidence>
<dbReference type="CDD" id="cd00303">
    <property type="entry name" value="retropepsin_like"/>
    <property type="match status" value="1"/>
</dbReference>
<evidence type="ECO:0000313" key="4">
    <source>
        <dbReference type="EMBL" id="KAE9193418.1"/>
    </source>
</evidence>
<dbReference type="CDD" id="cd01647">
    <property type="entry name" value="RT_LTR"/>
    <property type="match status" value="1"/>
</dbReference>
<feature type="region of interest" description="Disordered" evidence="1">
    <location>
        <begin position="77"/>
        <end position="100"/>
    </location>
</feature>
<keyword evidence="5" id="KW-1185">Reference proteome</keyword>
<dbReference type="InterPro" id="IPR005162">
    <property type="entry name" value="Retrotrans_gag_dom"/>
</dbReference>
<dbReference type="EMBL" id="QXGB01001290">
    <property type="protein sequence ID" value="KAE9193418.1"/>
    <property type="molecule type" value="Genomic_DNA"/>
</dbReference>
<evidence type="ECO:0000256" key="1">
    <source>
        <dbReference type="SAM" id="MobiDB-lite"/>
    </source>
</evidence>
<dbReference type="PANTHER" id="PTHR24559">
    <property type="entry name" value="TRANSPOSON TY3-I GAG-POL POLYPROTEIN"/>
    <property type="match status" value="1"/>
</dbReference>
<evidence type="ECO:0008006" key="6">
    <source>
        <dbReference type="Google" id="ProtNLM"/>
    </source>
</evidence>
<reference evidence="4 5" key="1">
    <citation type="submission" date="2018-08" db="EMBL/GenBank/DDBJ databases">
        <title>Genomic investigation of the strawberry pathogen Phytophthora fragariae indicates pathogenicity is determined by transcriptional variation in three key races.</title>
        <authorList>
            <person name="Adams T.M."/>
            <person name="Armitage A.D."/>
            <person name="Sobczyk M.K."/>
            <person name="Bates H.J."/>
            <person name="Dunwell J.M."/>
            <person name="Nellist C.F."/>
            <person name="Harrison R.J."/>
        </authorList>
    </citation>
    <scope>NUCLEOTIDE SEQUENCE [LARGE SCALE GENOMIC DNA]</scope>
    <source>
        <strain evidence="4 5">NOV-27</strain>
    </source>
</reference>